<dbReference type="PANTHER" id="PTHR42897">
    <property type="entry name" value="PYRUVATE SYNTHASE SUBUNIT PORB"/>
    <property type="match status" value="1"/>
</dbReference>
<dbReference type="AlphaFoldDB" id="X1T5U6"/>
<dbReference type="InterPro" id="IPR051479">
    <property type="entry name" value="PorB-like"/>
</dbReference>
<name>X1T5U6_9ZZZZ</name>
<gene>
    <name evidence="2" type="ORF">S12H4_27893</name>
</gene>
<dbReference type="SUPFAM" id="SSF52518">
    <property type="entry name" value="Thiamin diphosphate-binding fold (THDP-binding)"/>
    <property type="match status" value="1"/>
</dbReference>
<sequence length="80" mass="9771">THLGPQLAREAIDTGFWLLIEYDKHKLRINHVPKFKGLDEFLKKQGRFKHMTPNQYRIMEDHIRRRYKIYQSLSSLNYIQ</sequence>
<dbReference type="GO" id="GO:0016491">
    <property type="term" value="F:oxidoreductase activity"/>
    <property type="evidence" value="ECO:0007669"/>
    <property type="project" value="UniProtKB-KW"/>
</dbReference>
<reference evidence="2" key="1">
    <citation type="journal article" date="2014" name="Front. Microbiol.">
        <title>High frequency of phylogenetically diverse reductive dehalogenase-homologous genes in deep subseafloor sedimentary metagenomes.</title>
        <authorList>
            <person name="Kawai M."/>
            <person name="Futagami T."/>
            <person name="Toyoda A."/>
            <person name="Takaki Y."/>
            <person name="Nishi S."/>
            <person name="Hori S."/>
            <person name="Arai W."/>
            <person name="Tsubouchi T."/>
            <person name="Morono Y."/>
            <person name="Uchiyama I."/>
            <person name="Ito T."/>
            <person name="Fujiyama A."/>
            <person name="Inagaki F."/>
            <person name="Takami H."/>
        </authorList>
    </citation>
    <scope>NUCLEOTIDE SEQUENCE</scope>
    <source>
        <strain evidence="2">Expedition CK06-06</strain>
    </source>
</reference>
<dbReference type="EMBL" id="BARW01015956">
    <property type="protein sequence ID" value="GAJ00708.1"/>
    <property type="molecule type" value="Genomic_DNA"/>
</dbReference>
<evidence type="ECO:0000256" key="1">
    <source>
        <dbReference type="ARBA" id="ARBA00023002"/>
    </source>
</evidence>
<protein>
    <submittedName>
        <fullName evidence="2">Uncharacterized protein</fullName>
    </submittedName>
</protein>
<dbReference type="InterPro" id="IPR029061">
    <property type="entry name" value="THDP-binding"/>
</dbReference>
<proteinExistence type="predicted"/>
<accession>X1T5U6</accession>
<evidence type="ECO:0000313" key="2">
    <source>
        <dbReference type="EMBL" id="GAJ00708.1"/>
    </source>
</evidence>
<organism evidence="2">
    <name type="scientific">marine sediment metagenome</name>
    <dbReference type="NCBI Taxonomy" id="412755"/>
    <lineage>
        <taxon>unclassified sequences</taxon>
        <taxon>metagenomes</taxon>
        <taxon>ecological metagenomes</taxon>
    </lineage>
</organism>
<feature type="non-terminal residue" evidence="2">
    <location>
        <position position="1"/>
    </location>
</feature>
<dbReference type="PANTHER" id="PTHR42897:SF2">
    <property type="entry name" value="PYRUVATE SYNTHASE SUBUNIT PORB"/>
    <property type="match status" value="1"/>
</dbReference>
<dbReference type="Gene3D" id="3.40.50.970">
    <property type="match status" value="1"/>
</dbReference>
<keyword evidence="1" id="KW-0560">Oxidoreductase</keyword>
<comment type="caution">
    <text evidence="2">The sequence shown here is derived from an EMBL/GenBank/DDBJ whole genome shotgun (WGS) entry which is preliminary data.</text>
</comment>